<comment type="caution">
    <text evidence="1">The sequence shown here is derived from an EMBL/GenBank/DDBJ whole genome shotgun (WGS) entry which is preliminary data.</text>
</comment>
<name>A0A094QZN5_9ZZZZ</name>
<organism evidence="1">
    <name type="scientific">freshwater metagenome</name>
    <dbReference type="NCBI Taxonomy" id="449393"/>
    <lineage>
        <taxon>unclassified sequences</taxon>
        <taxon>metagenomes</taxon>
        <taxon>ecological metagenomes</taxon>
    </lineage>
</organism>
<gene>
    <name evidence="1" type="ORF">GM51_5640</name>
</gene>
<evidence type="ECO:0000313" key="1">
    <source>
        <dbReference type="EMBL" id="KGA20106.1"/>
    </source>
</evidence>
<sequence length="251" mass="27329">MSLFSAPSIHAQSFDSVTHIHSVKVIGKKILIGTHEGLFVYKGPNNMKPIGKERFDIMGLAISGKTMYASGHPGKGSKLPEPVGLLRSDDEGITWKKVSLQGEVDFHFLEARGSEIYGVDAQTNMLLYSSNSGKVWRKVEPNQFSDIAISGQKLGDSFVIQDKKLMKSSGAFADLSPIKTAFPISEIETVGRSLYASSRKSIFKSLNQGKAWKKIYTFDIEVSGLSSSNDLLVAVVGNQIFASEDGGESFK</sequence>
<dbReference type="EMBL" id="JNSL01000024">
    <property type="protein sequence ID" value="KGA20106.1"/>
    <property type="molecule type" value="Genomic_DNA"/>
</dbReference>
<dbReference type="SUPFAM" id="SSF110296">
    <property type="entry name" value="Oligoxyloglucan reducing end-specific cellobiohydrolase"/>
    <property type="match status" value="1"/>
</dbReference>
<proteinExistence type="predicted"/>
<dbReference type="InterPro" id="IPR015943">
    <property type="entry name" value="WD40/YVTN_repeat-like_dom_sf"/>
</dbReference>
<accession>A0A094QZN5</accession>
<evidence type="ECO:0008006" key="2">
    <source>
        <dbReference type="Google" id="ProtNLM"/>
    </source>
</evidence>
<dbReference type="AlphaFoldDB" id="A0A094QZN5"/>
<reference evidence="1" key="1">
    <citation type="submission" date="2014-06" db="EMBL/GenBank/DDBJ databases">
        <title>Key roles for freshwater Actinobacteria revealed by deep metagenomic sequencing.</title>
        <authorList>
            <person name="Ghai R."/>
            <person name="Mizuno C.M."/>
            <person name="Picazo A."/>
            <person name="Camacho A."/>
            <person name="Rodriguez-Valera F."/>
        </authorList>
    </citation>
    <scope>NUCLEOTIDE SEQUENCE</scope>
</reference>
<dbReference type="Gene3D" id="2.130.10.10">
    <property type="entry name" value="YVTN repeat-like/Quinoprotein amine dehydrogenase"/>
    <property type="match status" value="1"/>
</dbReference>
<protein>
    <recommendedName>
        <fullName evidence="2">Photosynthesis system II assembly factor Ycf48/Hcf136-like domain-containing protein</fullName>
    </recommendedName>
</protein>